<sequence>MSNTKKFSVIYADPPWKYSDKQSAGNRGAEFKYPCMTIAELIHFRVDGRCVYDLAAENSVCFLWTTGPMMPEALKLLASWGHR</sequence>
<dbReference type="InterPro" id="IPR007757">
    <property type="entry name" value="MT-A70-like"/>
</dbReference>
<dbReference type="EMBL" id="LAZR01004824">
    <property type="protein sequence ID" value="KKN05272.1"/>
    <property type="molecule type" value="Genomic_DNA"/>
</dbReference>
<proteinExistence type="predicted"/>
<protein>
    <recommendedName>
        <fullName evidence="2">DNA methyltransferase</fullName>
    </recommendedName>
</protein>
<dbReference type="AlphaFoldDB" id="A0A0F9N0P6"/>
<dbReference type="GO" id="GO:0008168">
    <property type="term" value="F:methyltransferase activity"/>
    <property type="evidence" value="ECO:0007669"/>
    <property type="project" value="InterPro"/>
</dbReference>
<dbReference type="Pfam" id="PF05063">
    <property type="entry name" value="MT-A70"/>
    <property type="match status" value="1"/>
</dbReference>
<organism evidence="1">
    <name type="scientific">marine sediment metagenome</name>
    <dbReference type="NCBI Taxonomy" id="412755"/>
    <lineage>
        <taxon>unclassified sequences</taxon>
        <taxon>metagenomes</taxon>
        <taxon>ecological metagenomes</taxon>
    </lineage>
</organism>
<name>A0A0F9N0P6_9ZZZZ</name>
<accession>A0A0F9N0P6</accession>
<evidence type="ECO:0000313" key="1">
    <source>
        <dbReference type="EMBL" id="KKN05272.1"/>
    </source>
</evidence>
<dbReference type="PROSITE" id="PS00092">
    <property type="entry name" value="N6_MTASE"/>
    <property type="match status" value="1"/>
</dbReference>
<dbReference type="GO" id="GO:0032259">
    <property type="term" value="P:methylation"/>
    <property type="evidence" value="ECO:0007669"/>
    <property type="project" value="InterPro"/>
</dbReference>
<evidence type="ECO:0008006" key="2">
    <source>
        <dbReference type="Google" id="ProtNLM"/>
    </source>
</evidence>
<gene>
    <name evidence="1" type="ORF">LCGC14_1089160</name>
</gene>
<dbReference type="GO" id="GO:0003676">
    <property type="term" value="F:nucleic acid binding"/>
    <property type="evidence" value="ECO:0007669"/>
    <property type="project" value="InterPro"/>
</dbReference>
<comment type="caution">
    <text evidence="1">The sequence shown here is derived from an EMBL/GenBank/DDBJ whole genome shotgun (WGS) entry which is preliminary data.</text>
</comment>
<reference evidence="1" key="1">
    <citation type="journal article" date="2015" name="Nature">
        <title>Complex archaea that bridge the gap between prokaryotes and eukaryotes.</title>
        <authorList>
            <person name="Spang A."/>
            <person name="Saw J.H."/>
            <person name="Jorgensen S.L."/>
            <person name="Zaremba-Niedzwiedzka K."/>
            <person name="Martijn J."/>
            <person name="Lind A.E."/>
            <person name="van Eijk R."/>
            <person name="Schleper C."/>
            <person name="Guy L."/>
            <person name="Ettema T.J."/>
        </authorList>
    </citation>
    <scope>NUCLEOTIDE SEQUENCE</scope>
</reference>
<dbReference type="InterPro" id="IPR002052">
    <property type="entry name" value="DNA_methylase_N6_adenine_CS"/>
</dbReference>
<dbReference type="PROSITE" id="PS51143">
    <property type="entry name" value="MT_A70"/>
    <property type="match status" value="1"/>
</dbReference>